<evidence type="ECO:0000256" key="3">
    <source>
        <dbReference type="ARBA" id="ARBA00015325"/>
    </source>
</evidence>
<dbReference type="InterPro" id="IPR019998">
    <property type="entry name" value="Membr_insert_YidC"/>
</dbReference>
<evidence type="ECO:0000256" key="2">
    <source>
        <dbReference type="ARBA" id="ARBA00010527"/>
    </source>
</evidence>
<dbReference type="Gene3D" id="2.70.98.90">
    <property type="match status" value="1"/>
</dbReference>
<evidence type="ECO:0000256" key="12">
    <source>
        <dbReference type="ARBA" id="ARBA00033342"/>
    </source>
</evidence>
<feature type="transmembrane region" description="Helical" evidence="13">
    <location>
        <begin position="530"/>
        <end position="546"/>
    </location>
</feature>
<dbReference type="GO" id="GO:0032977">
    <property type="term" value="F:membrane insertase activity"/>
    <property type="evidence" value="ECO:0007669"/>
    <property type="project" value="InterPro"/>
</dbReference>
<evidence type="ECO:0000256" key="4">
    <source>
        <dbReference type="ARBA" id="ARBA00022448"/>
    </source>
</evidence>
<comment type="function">
    <text evidence="13">Required for the insertion and/or proper folding and/or complex formation of integral membrane proteins into the membrane. Involved in integration of membrane proteins that insert both dependently and independently of the Sec translocase complex, as well as at least some lipoproteins. Aids folding of multispanning membrane proteins.</text>
</comment>
<dbReference type="CDD" id="cd20070">
    <property type="entry name" value="5TM_YidC_Alb3"/>
    <property type="match status" value="1"/>
</dbReference>
<dbReference type="InterPro" id="IPR028055">
    <property type="entry name" value="YidC/Oxa/ALB_C"/>
</dbReference>
<keyword evidence="10 13" id="KW-0143">Chaperone</keyword>
<dbReference type="PRINTS" id="PR00701">
    <property type="entry name" value="60KDINNERMP"/>
</dbReference>
<feature type="region of interest" description="Disordered" evidence="14">
    <location>
        <begin position="585"/>
        <end position="621"/>
    </location>
</feature>
<keyword evidence="5 13" id="KW-1003">Cell membrane</keyword>
<comment type="subunit">
    <text evidence="13">Interacts with the Sec translocase complex via SecD. Specifically interacts with transmembrane segments of nascent integral membrane proteins during membrane integration.</text>
</comment>
<dbReference type="InterPro" id="IPR028053">
    <property type="entry name" value="Membr_insert_YidC_N"/>
</dbReference>
<sequence length="621" mass="69741">MKTDNNTVIGFVLIGILFLGYFWFSNRQQQAILLDKKRTEDSIARVRALTAPKVDPAAAALDSLKRDSTNKLAVAGNFQSAANGAEELTTIDNGLIKISFTNKGGQPKSVELKTFKSFDSSNAIMGGSPFNNIAYTINTSANQSALTSSLFFNPPTITKEADGREVVSYSLTSVDGQSITHQFIVKPNDYMVDWNIVINGANRLLTGNTLNVNWQVEADKKQTDIVYERRQSRLCFVEDGSYDYKTATTGTTATFEKPVNWVSMKQQFFNSTLIAKNNFNGGEMSVTVPADSDTGKVVGKAIANMKIQLPAAASATIPMALYYGPNEFNVLKKYNIKMESIVDLGSGVFSFVKYINRYIIIPVFNFFASFISSYGWVIALLTIFIRLVTSPLTYTSYLSGAKMKVLRPELDILKKKLGDDQQAFAMQQMKLFREAGVNPLGGCIPAVLQIPIFFALYSFFNSEIALRGQSFLWAKDLSSYDVIARLPFSIPFGFGDHISLFTITAVTTSFLISIYNMSMTPDQGNPVMKYMPYFFPFILLFIFNQLPSALTWYYTVSNLITLILQFVIQNYIIDHDKILAKMEETRKKPKTKSKWQERYSQMMESQQKVQDLKQRTNNNKK</sequence>
<proteinExistence type="inferred from homology"/>
<comment type="subcellular location">
    <subcellularLocation>
        <location evidence="1">Cell inner membrane</location>
        <topology evidence="1">Multi-pass membrane protein</topology>
    </subcellularLocation>
    <subcellularLocation>
        <location evidence="13">Cell membrane</location>
        <topology evidence="13">Multi-pass membrane protein</topology>
    </subcellularLocation>
</comment>
<evidence type="ECO:0000256" key="1">
    <source>
        <dbReference type="ARBA" id="ARBA00004429"/>
    </source>
</evidence>
<feature type="transmembrane region" description="Helical" evidence="13">
    <location>
        <begin position="552"/>
        <end position="573"/>
    </location>
</feature>
<keyword evidence="8 13" id="KW-1133">Transmembrane helix</keyword>
<keyword evidence="6 13" id="KW-0812">Transmembrane</keyword>
<dbReference type="Proteomes" id="UP000321513">
    <property type="component" value="Unassembled WGS sequence"/>
</dbReference>
<feature type="transmembrane region" description="Helical" evidence="13">
    <location>
        <begin position="436"/>
        <end position="460"/>
    </location>
</feature>
<dbReference type="CDD" id="cd19961">
    <property type="entry name" value="EcYidC-like_peri"/>
    <property type="match status" value="1"/>
</dbReference>
<dbReference type="OrthoDB" id="9780552at2"/>
<keyword evidence="4 13" id="KW-0813">Transport</keyword>
<feature type="compositionally biased region" description="Polar residues" evidence="14">
    <location>
        <begin position="598"/>
        <end position="609"/>
    </location>
</feature>
<comment type="similarity">
    <text evidence="2 13">Belongs to the OXA1/ALB3/YidC family. Type 1 subfamily.</text>
</comment>
<dbReference type="NCBIfam" id="TIGR03592">
    <property type="entry name" value="yidC_oxa1_cterm"/>
    <property type="match status" value="1"/>
</dbReference>
<evidence type="ECO:0000313" key="17">
    <source>
        <dbReference type="EMBL" id="GEO10543.1"/>
    </source>
</evidence>
<protein>
    <recommendedName>
        <fullName evidence="3 13">Membrane protein insertase YidC</fullName>
    </recommendedName>
    <alternativeName>
        <fullName evidence="12 13">Foldase YidC</fullName>
    </alternativeName>
    <alternativeName>
        <fullName evidence="11 13">Membrane integrase YidC</fullName>
    </alternativeName>
    <alternativeName>
        <fullName evidence="13">Membrane protein YidC</fullName>
    </alternativeName>
</protein>
<dbReference type="Pfam" id="PF02096">
    <property type="entry name" value="60KD_IMP"/>
    <property type="match status" value="1"/>
</dbReference>
<dbReference type="HAMAP" id="MF_01810">
    <property type="entry name" value="YidC_type1"/>
    <property type="match status" value="1"/>
</dbReference>
<organism evidence="17 18">
    <name type="scientific">Segetibacter aerophilus</name>
    <dbReference type="NCBI Taxonomy" id="670293"/>
    <lineage>
        <taxon>Bacteria</taxon>
        <taxon>Pseudomonadati</taxon>
        <taxon>Bacteroidota</taxon>
        <taxon>Chitinophagia</taxon>
        <taxon>Chitinophagales</taxon>
        <taxon>Chitinophagaceae</taxon>
        <taxon>Segetibacter</taxon>
    </lineage>
</organism>
<feature type="domain" description="Membrane insertase YidC N-terminal" evidence="16">
    <location>
        <begin position="90"/>
        <end position="351"/>
    </location>
</feature>
<evidence type="ECO:0000256" key="14">
    <source>
        <dbReference type="SAM" id="MobiDB-lite"/>
    </source>
</evidence>
<dbReference type="InterPro" id="IPR001708">
    <property type="entry name" value="YidC/ALB3/OXA1/COX18"/>
</dbReference>
<dbReference type="InterPro" id="IPR038221">
    <property type="entry name" value="YidC_periplasmic_sf"/>
</dbReference>
<dbReference type="GO" id="GO:0051205">
    <property type="term" value="P:protein insertion into membrane"/>
    <property type="evidence" value="ECO:0007669"/>
    <property type="project" value="TreeGrafter"/>
</dbReference>
<evidence type="ECO:0000256" key="13">
    <source>
        <dbReference type="HAMAP-Rule" id="MF_01810"/>
    </source>
</evidence>
<comment type="caution">
    <text evidence="17">The sequence shown here is derived from an EMBL/GenBank/DDBJ whole genome shotgun (WGS) entry which is preliminary data.</text>
</comment>
<evidence type="ECO:0000313" key="18">
    <source>
        <dbReference type="Proteomes" id="UP000321513"/>
    </source>
</evidence>
<dbReference type="GO" id="GO:0015031">
    <property type="term" value="P:protein transport"/>
    <property type="evidence" value="ECO:0007669"/>
    <property type="project" value="UniProtKB-KW"/>
</dbReference>
<dbReference type="NCBIfam" id="TIGR03593">
    <property type="entry name" value="yidC_nterm"/>
    <property type="match status" value="1"/>
</dbReference>
<feature type="domain" description="Membrane insertase YidC/Oxa/ALB C-terminal" evidence="15">
    <location>
        <begin position="374"/>
        <end position="569"/>
    </location>
</feature>
<keyword evidence="18" id="KW-1185">Reference proteome</keyword>
<evidence type="ECO:0000259" key="15">
    <source>
        <dbReference type="Pfam" id="PF02096"/>
    </source>
</evidence>
<evidence type="ECO:0000256" key="6">
    <source>
        <dbReference type="ARBA" id="ARBA00022692"/>
    </source>
</evidence>
<evidence type="ECO:0000259" key="16">
    <source>
        <dbReference type="Pfam" id="PF14849"/>
    </source>
</evidence>
<dbReference type="PANTHER" id="PTHR12428">
    <property type="entry name" value="OXA1"/>
    <property type="match status" value="1"/>
</dbReference>
<evidence type="ECO:0000256" key="9">
    <source>
        <dbReference type="ARBA" id="ARBA00023136"/>
    </source>
</evidence>
<evidence type="ECO:0000256" key="7">
    <source>
        <dbReference type="ARBA" id="ARBA00022927"/>
    </source>
</evidence>
<dbReference type="EMBL" id="BJYT01000011">
    <property type="protein sequence ID" value="GEO10543.1"/>
    <property type="molecule type" value="Genomic_DNA"/>
</dbReference>
<reference evidence="17 18" key="1">
    <citation type="submission" date="2019-07" db="EMBL/GenBank/DDBJ databases">
        <title>Whole genome shotgun sequence of Segetibacter aerophilus NBRC 106135.</title>
        <authorList>
            <person name="Hosoyama A."/>
            <person name="Uohara A."/>
            <person name="Ohji S."/>
            <person name="Ichikawa N."/>
        </authorList>
    </citation>
    <scope>NUCLEOTIDE SEQUENCE [LARGE SCALE GENOMIC DNA]</scope>
    <source>
        <strain evidence="17 18">NBRC 106135</strain>
    </source>
</reference>
<evidence type="ECO:0000256" key="10">
    <source>
        <dbReference type="ARBA" id="ARBA00023186"/>
    </source>
</evidence>
<keyword evidence="7 13" id="KW-0653">Protein transport</keyword>
<feature type="transmembrane region" description="Helical" evidence="13">
    <location>
        <begin position="6"/>
        <end position="24"/>
    </location>
</feature>
<gene>
    <name evidence="13 17" type="primary">yidC</name>
    <name evidence="17" type="ORF">SAE01_30390</name>
</gene>
<evidence type="ECO:0000256" key="11">
    <source>
        <dbReference type="ARBA" id="ARBA00033245"/>
    </source>
</evidence>
<dbReference type="RefSeq" id="WP_147204653.1">
    <property type="nucleotide sequence ID" value="NZ_BJYT01000011.1"/>
</dbReference>
<evidence type="ECO:0000256" key="8">
    <source>
        <dbReference type="ARBA" id="ARBA00022989"/>
    </source>
</evidence>
<feature type="transmembrane region" description="Helical" evidence="13">
    <location>
        <begin position="498"/>
        <end position="518"/>
    </location>
</feature>
<dbReference type="PANTHER" id="PTHR12428:SF65">
    <property type="entry name" value="CYTOCHROME C OXIDASE ASSEMBLY PROTEIN COX18, MITOCHONDRIAL"/>
    <property type="match status" value="1"/>
</dbReference>
<feature type="transmembrane region" description="Helical" evidence="13">
    <location>
        <begin position="366"/>
        <end position="388"/>
    </location>
</feature>
<dbReference type="AlphaFoldDB" id="A0A512BF01"/>
<dbReference type="Pfam" id="PF14849">
    <property type="entry name" value="YidC_periplas"/>
    <property type="match status" value="1"/>
</dbReference>
<dbReference type="GO" id="GO:0005886">
    <property type="term" value="C:plasma membrane"/>
    <property type="evidence" value="ECO:0007669"/>
    <property type="project" value="UniProtKB-SubCell"/>
</dbReference>
<name>A0A512BF01_9BACT</name>
<accession>A0A512BF01</accession>
<evidence type="ECO:0000256" key="5">
    <source>
        <dbReference type="ARBA" id="ARBA00022475"/>
    </source>
</evidence>
<keyword evidence="9 13" id="KW-0472">Membrane</keyword>
<dbReference type="NCBIfam" id="NF002356">
    <property type="entry name" value="PRK01318.2-3"/>
    <property type="match status" value="1"/>
</dbReference>
<dbReference type="InterPro" id="IPR047196">
    <property type="entry name" value="YidC_ALB_C"/>
</dbReference>